<organism evidence="1 2">
    <name type="scientific">Reticulomyxa filosa</name>
    <dbReference type="NCBI Taxonomy" id="46433"/>
    <lineage>
        <taxon>Eukaryota</taxon>
        <taxon>Sar</taxon>
        <taxon>Rhizaria</taxon>
        <taxon>Retaria</taxon>
        <taxon>Foraminifera</taxon>
        <taxon>Monothalamids</taxon>
        <taxon>Reticulomyxidae</taxon>
        <taxon>Reticulomyxa</taxon>
    </lineage>
</organism>
<feature type="non-terminal residue" evidence="1">
    <location>
        <position position="1"/>
    </location>
</feature>
<sequence>PIERRKFQKICLCYEKELKKKYGEDQSKQELELSKEFLKKSNERMDNDNPLSCVIEKCFKRKYCQKKFVFTYGLAKNEIVLVSDSLLVEETGKGEKYNDNDKNVSKQYVWSK</sequence>
<accession>X6M3E0</accession>
<keyword evidence="2" id="KW-1185">Reference proteome</keyword>
<dbReference type="Proteomes" id="UP000023152">
    <property type="component" value="Unassembled WGS sequence"/>
</dbReference>
<proteinExistence type="predicted"/>
<dbReference type="AlphaFoldDB" id="X6M3E0"/>
<comment type="caution">
    <text evidence="1">The sequence shown here is derived from an EMBL/GenBank/DDBJ whole genome shotgun (WGS) entry which is preliminary data.</text>
</comment>
<dbReference type="EMBL" id="ASPP01026066">
    <property type="protein sequence ID" value="ETO07540.1"/>
    <property type="molecule type" value="Genomic_DNA"/>
</dbReference>
<gene>
    <name evidence="1" type="ORF">RFI_29852</name>
</gene>
<protein>
    <submittedName>
        <fullName evidence="1">Uncharacterized protein</fullName>
    </submittedName>
</protein>
<evidence type="ECO:0000313" key="1">
    <source>
        <dbReference type="EMBL" id="ETO07540.1"/>
    </source>
</evidence>
<reference evidence="1 2" key="1">
    <citation type="journal article" date="2013" name="Curr. Biol.">
        <title>The Genome of the Foraminiferan Reticulomyxa filosa.</title>
        <authorList>
            <person name="Glockner G."/>
            <person name="Hulsmann N."/>
            <person name="Schleicher M."/>
            <person name="Noegel A.A."/>
            <person name="Eichinger L."/>
            <person name="Gallinger C."/>
            <person name="Pawlowski J."/>
            <person name="Sierra R."/>
            <person name="Euteneuer U."/>
            <person name="Pillet L."/>
            <person name="Moustafa A."/>
            <person name="Platzer M."/>
            <person name="Groth M."/>
            <person name="Szafranski K."/>
            <person name="Schliwa M."/>
        </authorList>
    </citation>
    <scope>NUCLEOTIDE SEQUENCE [LARGE SCALE GENOMIC DNA]</scope>
</reference>
<name>X6M3E0_RETFI</name>
<evidence type="ECO:0000313" key="2">
    <source>
        <dbReference type="Proteomes" id="UP000023152"/>
    </source>
</evidence>